<sequence>MDNHRLRAIILKLQDRLSNDDRKRLHFYLGNDVPRRIRDDPTLSGTLSLMDSLFDQDKVNEKDFSFLINAFDEIQCIDAVKLLREYWRHNQSDAQNQSVESLSMILPPMINQLLGDQDDDKYPMQQLLVNQKNTCGNNNIMINSNNTNINQIPIMNCDEKPQHPEFKRKQLLKSRKILWKCLLLFVLLSIVGYGILTFFCIQRFETLNNKSVARIQLLETSNNQSIQAIQQLKQKMEQLKKPRPTFIKWKQNVITVAGGNGQGQQLNQLHGPRGIFIDENKNIFIADFNNHRIVKWSCDAKEGQIIAGENGQGNRIDQLHHPTDVIVDQQNHSVIIADSENKRVVQWVNQKQQILIQNIDCYGLAVDKNGFLYVSDRVKNEVRRWKMGEYNQGTIVAGGNGKGNQLNQLYGPTFIFVDEDQSIYVSDSDNHRVMKWKKGSKNGTIVAGGNGEGRNLTQLSSPYGVTVDDLGQIYVADRGNDRILRWYEGKVEEIQLNGPRDLSLDDEGNLYVVDLGNNRIVKFEIIL</sequence>
<dbReference type="EMBL" id="CAJNOE010000129">
    <property type="protein sequence ID" value="CAF0953916.1"/>
    <property type="molecule type" value="Genomic_DNA"/>
</dbReference>
<organism evidence="5 7">
    <name type="scientific">Adineta steineri</name>
    <dbReference type="NCBI Taxonomy" id="433720"/>
    <lineage>
        <taxon>Eukaryota</taxon>
        <taxon>Metazoa</taxon>
        <taxon>Spiralia</taxon>
        <taxon>Gnathifera</taxon>
        <taxon>Rotifera</taxon>
        <taxon>Eurotatoria</taxon>
        <taxon>Bdelloidea</taxon>
        <taxon>Adinetida</taxon>
        <taxon>Adinetidae</taxon>
        <taxon>Adineta</taxon>
    </lineage>
</organism>
<evidence type="ECO:0000313" key="6">
    <source>
        <dbReference type="EMBL" id="CAF3520037.1"/>
    </source>
</evidence>
<dbReference type="SUPFAM" id="SSF101898">
    <property type="entry name" value="NHL repeat"/>
    <property type="match status" value="1"/>
</dbReference>
<feature type="repeat" description="NHL" evidence="2">
    <location>
        <begin position="408"/>
        <end position="439"/>
    </location>
</feature>
<dbReference type="PANTHER" id="PTHR24104">
    <property type="entry name" value="E3 UBIQUITIN-PROTEIN LIGASE NHLRC1-RELATED"/>
    <property type="match status" value="1"/>
</dbReference>
<keyword evidence="3" id="KW-1133">Transmembrane helix</keyword>
<dbReference type="Proteomes" id="UP000663868">
    <property type="component" value="Unassembled WGS sequence"/>
</dbReference>
<evidence type="ECO:0000313" key="7">
    <source>
        <dbReference type="Proteomes" id="UP000663860"/>
    </source>
</evidence>
<dbReference type="PANTHER" id="PTHR24104:SF25">
    <property type="entry name" value="PROTEIN LIN-41"/>
    <property type="match status" value="1"/>
</dbReference>
<dbReference type="EMBL" id="CAJOBB010000029">
    <property type="protein sequence ID" value="CAF3520037.1"/>
    <property type="molecule type" value="Genomic_DNA"/>
</dbReference>
<reference evidence="5" key="1">
    <citation type="submission" date="2021-02" db="EMBL/GenBank/DDBJ databases">
        <authorList>
            <person name="Nowell W R."/>
        </authorList>
    </citation>
    <scope>NUCLEOTIDE SEQUENCE</scope>
</reference>
<protein>
    <recommendedName>
        <fullName evidence="4">DED domain-containing protein</fullName>
    </recommendedName>
</protein>
<comment type="caution">
    <text evidence="5">The sequence shown here is derived from an EMBL/GenBank/DDBJ whole genome shotgun (WGS) entry which is preliminary data.</text>
</comment>
<dbReference type="SUPFAM" id="SSF47986">
    <property type="entry name" value="DEATH domain"/>
    <property type="match status" value="1"/>
</dbReference>
<keyword evidence="1" id="KW-0677">Repeat</keyword>
<dbReference type="PROSITE" id="PS51125">
    <property type="entry name" value="NHL"/>
    <property type="match status" value="3"/>
</dbReference>
<dbReference type="Gene3D" id="2.120.10.30">
    <property type="entry name" value="TolB, C-terminal domain"/>
    <property type="match status" value="2"/>
</dbReference>
<dbReference type="Pfam" id="PF01436">
    <property type="entry name" value="NHL"/>
    <property type="match status" value="3"/>
</dbReference>
<evidence type="ECO:0000313" key="5">
    <source>
        <dbReference type="EMBL" id="CAF0953916.1"/>
    </source>
</evidence>
<keyword evidence="3" id="KW-0472">Membrane</keyword>
<evidence type="ECO:0000256" key="1">
    <source>
        <dbReference type="ARBA" id="ARBA00022737"/>
    </source>
</evidence>
<feature type="repeat" description="NHL" evidence="2">
    <location>
        <begin position="495"/>
        <end position="526"/>
    </location>
</feature>
<feature type="domain" description="DED" evidence="4">
    <location>
        <begin position="5"/>
        <end position="85"/>
    </location>
</feature>
<dbReference type="InterPro" id="IPR050952">
    <property type="entry name" value="TRIM-NHL_E3_ligases"/>
</dbReference>
<keyword evidence="3" id="KW-0812">Transmembrane</keyword>
<gene>
    <name evidence="5" type="ORF">IZO911_LOCUS15164</name>
    <name evidence="6" type="ORF">KXQ929_LOCUS1104</name>
</gene>
<evidence type="ECO:0000259" key="4">
    <source>
        <dbReference type="PROSITE" id="PS50168"/>
    </source>
</evidence>
<dbReference type="InterPro" id="IPR011029">
    <property type="entry name" value="DEATH-like_dom_sf"/>
</dbReference>
<dbReference type="InterPro" id="IPR011042">
    <property type="entry name" value="6-blade_b-propeller_TolB-like"/>
</dbReference>
<dbReference type="GO" id="GO:0008270">
    <property type="term" value="F:zinc ion binding"/>
    <property type="evidence" value="ECO:0007669"/>
    <property type="project" value="UniProtKB-KW"/>
</dbReference>
<feature type="transmembrane region" description="Helical" evidence="3">
    <location>
        <begin position="177"/>
        <end position="199"/>
    </location>
</feature>
<proteinExistence type="predicted"/>
<dbReference type="AlphaFoldDB" id="A0A814DHX9"/>
<dbReference type="PROSITE" id="PS50168">
    <property type="entry name" value="DED"/>
    <property type="match status" value="1"/>
</dbReference>
<name>A0A814DHX9_9BILA</name>
<evidence type="ECO:0000256" key="3">
    <source>
        <dbReference type="SAM" id="Phobius"/>
    </source>
</evidence>
<dbReference type="InterPro" id="IPR001258">
    <property type="entry name" value="NHL_repeat"/>
</dbReference>
<dbReference type="GO" id="GO:0042981">
    <property type="term" value="P:regulation of apoptotic process"/>
    <property type="evidence" value="ECO:0007669"/>
    <property type="project" value="InterPro"/>
</dbReference>
<dbReference type="Gene3D" id="1.10.533.10">
    <property type="entry name" value="Death Domain, Fas"/>
    <property type="match status" value="1"/>
</dbReference>
<evidence type="ECO:0000256" key="2">
    <source>
        <dbReference type="PROSITE-ProRule" id="PRU00504"/>
    </source>
</evidence>
<dbReference type="InterPro" id="IPR001875">
    <property type="entry name" value="DED_dom"/>
</dbReference>
<accession>A0A814DHX9</accession>
<dbReference type="CDD" id="cd05819">
    <property type="entry name" value="NHL"/>
    <property type="match status" value="1"/>
</dbReference>
<feature type="repeat" description="NHL" evidence="2">
    <location>
        <begin position="453"/>
        <end position="483"/>
    </location>
</feature>
<dbReference type="Proteomes" id="UP000663860">
    <property type="component" value="Unassembled WGS sequence"/>
</dbReference>